<feature type="repeat" description="WD" evidence="3">
    <location>
        <begin position="385"/>
        <end position="426"/>
    </location>
</feature>
<dbReference type="PANTHER" id="PTHR44129">
    <property type="entry name" value="WD REPEAT-CONTAINING PROTEIN POP1"/>
    <property type="match status" value="1"/>
</dbReference>
<dbReference type="PROSITE" id="PS50082">
    <property type="entry name" value="WD_REPEATS_2"/>
    <property type="match status" value="1"/>
</dbReference>
<keyword evidence="2" id="KW-0677">Repeat</keyword>
<dbReference type="Gene3D" id="2.130.10.10">
    <property type="entry name" value="YVTN repeat-like/Quinoprotein amine dehydrogenase"/>
    <property type="match status" value="1"/>
</dbReference>
<keyword evidence="5" id="KW-1185">Reference proteome</keyword>
<dbReference type="AlphaFoldDB" id="A0A8H5D0G5"/>
<reference evidence="4 5" key="1">
    <citation type="journal article" date="2020" name="ISME J.">
        <title>Uncovering the hidden diversity of litter-decomposition mechanisms in mushroom-forming fungi.</title>
        <authorList>
            <person name="Floudas D."/>
            <person name="Bentzer J."/>
            <person name="Ahren D."/>
            <person name="Johansson T."/>
            <person name="Persson P."/>
            <person name="Tunlid A."/>
        </authorList>
    </citation>
    <scope>NUCLEOTIDE SEQUENCE [LARGE SCALE GENOMIC DNA]</scope>
    <source>
        <strain evidence="4 5">CBS 406.79</strain>
    </source>
</reference>
<protein>
    <submittedName>
        <fullName evidence="4">Uncharacterized protein</fullName>
    </submittedName>
</protein>
<gene>
    <name evidence="4" type="ORF">D9757_012626</name>
</gene>
<accession>A0A8H5D0G5</accession>
<comment type="caution">
    <text evidence="4">The sequence shown here is derived from an EMBL/GenBank/DDBJ whole genome shotgun (WGS) entry which is preliminary data.</text>
</comment>
<dbReference type="PROSITE" id="PS00678">
    <property type="entry name" value="WD_REPEATS_1"/>
    <property type="match status" value="1"/>
</dbReference>
<dbReference type="PROSITE" id="PS50294">
    <property type="entry name" value="WD_REPEATS_REGION"/>
    <property type="match status" value="1"/>
</dbReference>
<dbReference type="InterPro" id="IPR036322">
    <property type="entry name" value="WD40_repeat_dom_sf"/>
</dbReference>
<dbReference type="InterPro" id="IPR019775">
    <property type="entry name" value="WD40_repeat_CS"/>
</dbReference>
<evidence type="ECO:0000256" key="2">
    <source>
        <dbReference type="ARBA" id="ARBA00022737"/>
    </source>
</evidence>
<dbReference type="InterPro" id="IPR015943">
    <property type="entry name" value="WD40/YVTN_repeat-like_dom_sf"/>
</dbReference>
<keyword evidence="1 3" id="KW-0853">WD repeat</keyword>
<proteinExistence type="predicted"/>
<dbReference type="SMART" id="SM00320">
    <property type="entry name" value="WD40"/>
    <property type="match status" value="1"/>
</dbReference>
<dbReference type="InterPro" id="IPR050349">
    <property type="entry name" value="WD_LIS1/nudF_dynein_reg"/>
</dbReference>
<dbReference type="Pfam" id="PF00400">
    <property type="entry name" value="WD40"/>
    <property type="match status" value="1"/>
</dbReference>
<dbReference type="SUPFAM" id="SSF50978">
    <property type="entry name" value="WD40 repeat-like"/>
    <property type="match status" value="1"/>
</dbReference>
<name>A0A8H5D0G5_9AGAR</name>
<evidence type="ECO:0000256" key="1">
    <source>
        <dbReference type="ARBA" id="ARBA00022574"/>
    </source>
</evidence>
<dbReference type="OrthoDB" id="163438at2759"/>
<dbReference type="InterPro" id="IPR001680">
    <property type="entry name" value="WD40_rpt"/>
</dbReference>
<organism evidence="4 5">
    <name type="scientific">Collybiopsis confluens</name>
    <dbReference type="NCBI Taxonomy" id="2823264"/>
    <lineage>
        <taxon>Eukaryota</taxon>
        <taxon>Fungi</taxon>
        <taxon>Dikarya</taxon>
        <taxon>Basidiomycota</taxon>
        <taxon>Agaricomycotina</taxon>
        <taxon>Agaricomycetes</taxon>
        <taxon>Agaricomycetidae</taxon>
        <taxon>Agaricales</taxon>
        <taxon>Marasmiineae</taxon>
        <taxon>Omphalotaceae</taxon>
        <taxon>Collybiopsis</taxon>
    </lineage>
</organism>
<sequence>MSTLEHTRDDIDAYVVYKMQKFIDEGSLDHSHCKTIGEKSEGHFQWASTLCKALHQENKPGINIQKRYENFIASTGGDHNGDINVLDQLYQAVLSEVLKVGNVDAMRKYKNTMGQILAAFEPLSKHAIQGLQKASGNQEGEYPDNGQGVDVVISWLGSLFTGEDDSNTPIRPMHTSIRDFLLDENRSNIFYVDLKDGQMIMATGTLKLMSKELHFNMCNLESSYLFNHQMMNVKDMEAFENKEELMYACLFWSYHLDAVEYGSKVLNSVKEFMLRAVIFWMEVLGIWSKVNAVSKSMYNTLQWLRRSRNVGKATRILETLAGEIKKFGHIFGRMMTESTPHLYISGITFLPTTSLLQQIFVKQFESPANFLQGHRAIWPALEVSLSGHKDEVTSVAFSPDGTRIVSGSKDKSVRIWDADSGTAVGKPLQGHTDEVTSTASHIIFHPPTSTPSAISDLFPMLELRQNGWLVDPTNGSLILWIPPEYCSILSIPPLCWVISQEYDPAI</sequence>
<evidence type="ECO:0000313" key="5">
    <source>
        <dbReference type="Proteomes" id="UP000518752"/>
    </source>
</evidence>
<dbReference type="Proteomes" id="UP000518752">
    <property type="component" value="Unassembled WGS sequence"/>
</dbReference>
<evidence type="ECO:0000313" key="4">
    <source>
        <dbReference type="EMBL" id="KAF5351392.1"/>
    </source>
</evidence>
<dbReference type="EMBL" id="JAACJN010000287">
    <property type="protein sequence ID" value="KAF5351392.1"/>
    <property type="molecule type" value="Genomic_DNA"/>
</dbReference>
<evidence type="ECO:0000256" key="3">
    <source>
        <dbReference type="PROSITE-ProRule" id="PRU00221"/>
    </source>
</evidence>